<dbReference type="OrthoDB" id="5189801at2"/>
<dbReference type="Proteomes" id="UP000198727">
    <property type="component" value="Unassembled WGS sequence"/>
</dbReference>
<proteinExistence type="predicted"/>
<accession>A0A1I5T3A8</accession>
<dbReference type="EMBL" id="FOWW01000003">
    <property type="protein sequence ID" value="SFP77448.1"/>
    <property type="molecule type" value="Genomic_DNA"/>
</dbReference>
<gene>
    <name evidence="1" type="ORF">SAMN05421810_103374</name>
</gene>
<evidence type="ECO:0000313" key="1">
    <source>
        <dbReference type="EMBL" id="SFP77448.1"/>
    </source>
</evidence>
<keyword evidence="2" id="KW-1185">Reference proteome</keyword>
<evidence type="ECO:0000313" key="2">
    <source>
        <dbReference type="Proteomes" id="UP000198727"/>
    </source>
</evidence>
<name>A0A1I5T3A8_9PSEU</name>
<sequence length="224" mass="23876">MRGLVLACGPDTPELPEVEGVRVERLPARPGKTDVDPLLTDDAAAHLVVVGTDADFAAVVLRLLRRDRLADTTVGYVPTERSSAVAALWGLPGDPRHALALALGGEVDPVPLIRDDAGGVLVGRGVLGPVRGVAYCDDEVALRGLARRIEVEPDPHSAGGGPGLVVRVSRGLLFRRQITYTGRAVQLGCVPVTPVSDGVPYPRPMSRWTWYKHTEPLRLVRGLA</sequence>
<protein>
    <recommendedName>
        <fullName evidence="3">DAGKc domain-containing protein</fullName>
    </recommendedName>
</protein>
<dbReference type="STRING" id="587909.SAMN05421810_103374"/>
<evidence type="ECO:0008006" key="3">
    <source>
        <dbReference type="Google" id="ProtNLM"/>
    </source>
</evidence>
<reference evidence="2" key="1">
    <citation type="submission" date="2016-10" db="EMBL/GenBank/DDBJ databases">
        <authorList>
            <person name="Varghese N."/>
            <person name="Submissions S."/>
        </authorList>
    </citation>
    <scope>NUCLEOTIDE SEQUENCE [LARGE SCALE GENOMIC DNA]</scope>
    <source>
        <strain evidence="2">CGMCC 4.5579</strain>
    </source>
</reference>
<dbReference type="RefSeq" id="WP_092530009.1">
    <property type="nucleotide sequence ID" value="NZ_FOWW01000003.1"/>
</dbReference>
<dbReference type="AlphaFoldDB" id="A0A1I5T3A8"/>
<organism evidence="1 2">
    <name type="scientific">Amycolatopsis arida</name>
    <dbReference type="NCBI Taxonomy" id="587909"/>
    <lineage>
        <taxon>Bacteria</taxon>
        <taxon>Bacillati</taxon>
        <taxon>Actinomycetota</taxon>
        <taxon>Actinomycetes</taxon>
        <taxon>Pseudonocardiales</taxon>
        <taxon>Pseudonocardiaceae</taxon>
        <taxon>Amycolatopsis</taxon>
    </lineage>
</organism>